<dbReference type="KEGG" id="csr:Cspa_c26960"/>
<evidence type="ECO:0000313" key="1">
    <source>
        <dbReference type="EMBL" id="AGF56461.1"/>
    </source>
</evidence>
<dbReference type="Pfam" id="PF20765">
    <property type="entry name" value="Phage_tail_terminator_8"/>
    <property type="match status" value="1"/>
</dbReference>
<reference evidence="1 2" key="1">
    <citation type="submission" date="2013-02" db="EMBL/GenBank/DDBJ databases">
        <title>Genome sequence of Clostridium saccharoperbutylacetonicum N1-4(HMT).</title>
        <authorList>
            <person name="Poehlein A."/>
            <person name="Daniel R."/>
        </authorList>
    </citation>
    <scope>NUCLEOTIDE SEQUENCE [LARGE SCALE GENOMIC DNA]</scope>
    <source>
        <strain evidence="2">N1-4(HMT)</strain>
    </source>
</reference>
<protein>
    <recommendedName>
        <fullName evidence="3">Phage protein</fullName>
    </recommendedName>
</protein>
<organism evidence="1 2">
    <name type="scientific">Clostridium saccharoperbutylacetonicum N1-4(HMT)</name>
    <dbReference type="NCBI Taxonomy" id="931276"/>
    <lineage>
        <taxon>Bacteria</taxon>
        <taxon>Bacillati</taxon>
        <taxon>Bacillota</taxon>
        <taxon>Clostridia</taxon>
        <taxon>Eubacteriales</taxon>
        <taxon>Clostridiaceae</taxon>
        <taxon>Clostridium</taxon>
    </lineage>
</organism>
<evidence type="ECO:0008006" key="3">
    <source>
        <dbReference type="Google" id="ProtNLM"/>
    </source>
</evidence>
<dbReference type="HOGENOM" id="CLU_1783471_0_0_9"/>
<sequence length="151" mass="17518">MIKYVDLLYSITKKLRDNYPNASIKIDKKKSEKEIENGLFYVIVSPLKSDTSFNLRKKLLNIYIEYVEEDKTQESSLNKIDELTELFDENISVNNRVLPILNKEPKDTDDNVTLMFTLNYFDSKAEPIPETPDATYDALMGILKLNVIDKD</sequence>
<dbReference type="InterPro" id="IPR049254">
    <property type="entry name" value="Phage_tail_terminator"/>
</dbReference>
<dbReference type="AlphaFoldDB" id="M1MP05"/>
<dbReference type="Proteomes" id="UP000011728">
    <property type="component" value="Chromosome"/>
</dbReference>
<proteinExistence type="predicted"/>
<dbReference type="RefSeq" id="WP_015392780.1">
    <property type="nucleotide sequence ID" value="NC_020291.1"/>
</dbReference>
<name>M1MP05_9CLOT</name>
<keyword evidence="2" id="KW-1185">Reference proteome</keyword>
<gene>
    <name evidence="1" type="ORF">Cspa_c26960</name>
</gene>
<dbReference type="EMBL" id="CP004121">
    <property type="protein sequence ID" value="AGF56461.1"/>
    <property type="molecule type" value="Genomic_DNA"/>
</dbReference>
<dbReference type="eggNOG" id="ENOG5030WBG">
    <property type="taxonomic scope" value="Bacteria"/>
</dbReference>
<accession>M1MP05</accession>
<evidence type="ECO:0000313" key="2">
    <source>
        <dbReference type="Proteomes" id="UP000011728"/>
    </source>
</evidence>
<dbReference type="PATRIC" id="fig|931276.5.peg.2708"/>